<dbReference type="SUPFAM" id="SSF141868">
    <property type="entry name" value="EAL domain-like"/>
    <property type="match status" value="1"/>
</dbReference>
<gene>
    <name evidence="4" type="ORF">DF183_13830</name>
</gene>
<dbReference type="Gene3D" id="3.30.110.200">
    <property type="match status" value="1"/>
</dbReference>
<dbReference type="STRING" id="511.UZ73_11165"/>
<dbReference type="Gene3D" id="3.20.20.450">
    <property type="entry name" value="EAL domain"/>
    <property type="match status" value="1"/>
</dbReference>
<keyword evidence="1" id="KW-0472">Membrane</keyword>
<evidence type="ECO:0000256" key="1">
    <source>
        <dbReference type="SAM" id="Phobius"/>
    </source>
</evidence>
<dbReference type="Pfam" id="PF00563">
    <property type="entry name" value="EAL"/>
    <property type="match status" value="1"/>
</dbReference>
<dbReference type="InterPro" id="IPR000160">
    <property type="entry name" value="GGDEF_dom"/>
</dbReference>
<evidence type="ECO:0000313" key="5">
    <source>
        <dbReference type="Proteomes" id="UP000245216"/>
    </source>
</evidence>
<dbReference type="InterPro" id="IPR042461">
    <property type="entry name" value="LapD_MoxY_peri_C"/>
</dbReference>
<dbReference type="InterPro" id="IPR032244">
    <property type="entry name" value="LapD_MoxY_N"/>
</dbReference>
<feature type="domain" description="GGDEF" evidence="3">
    <location>
        <begin position="267"/>
        <end position="402"/>
    </location>
</feature>
<comment type="caution">
    <text evidence="4">The sequence shown here is derived from an EMBL/GenBank/DDBJ whole genome shotgun (WGS) entry which is preliminary data.</text>
</comment>
<dbReference type="EMBL" id="QEXO01000003">
    <property type="protein sequence ID" value="PWE14219.1"/>
    <property type="molecule type" value="Genomic_DNA"/>
</dbReference>
<dbReference type="Pfam" id="PF00990">
    <property type="entry name" value="GGDEF"/>
    <property type="match status" value="1"/>
</dbReference>
<dbReference type="SMART" id="SM00267">
    <property type="entry name" value="GGDEF"/>
    <property type="match status" value="1"/>
</dbReference>
<proteinExistence type="predicted"/>
<dbReference type="InterPro" id="IPR050706">
    <property type="entry name" value="Cyclic-di-GMP_PDE-like"/>
</dbReference>
<keyword evidence="1" id="KW-0812">Transmembrane</keyword>
<reference evidence="4 5" key="1">
    <citation type="submission" date="2018-05" db="EMBL/GenBank/DDBJ databases">
        <title>Genome Sequence of an Efficient Indole-Degrading Bacterium, Alcaligenes sp.YBY.</title>
        <authorList>
            <person name="Yang B."/>
        </authorList>
    </citation>
    <scope>NUCLEOTIDE SEQUENCE [LARGE SCALE GENOMIC DNA]</scope>
    <source>
        <strain evidence="4 5">YBY</strain>
    </source>
</reference>
<feature type="domain" description="EAL" evidence="2">
    <location>
        <begin position="415"/>
        <end position="646"/>
    </location>
</feature>
<dbReference type="PANTHER" id="PTHR33121:SF79">
    <property type="entry name" value="CYCLIC DI-GMP PHOSPHODIESTERASE PDED-RELATED"/>
    <property type="match status" value="1"/>
</dbReference>
<reference evidence="4 5" key="2">
    <citation type="submission" date="2018-05" db="EMBL/GenBank/DDBJ databases">
        <authorList>
            <person name="Lanie J.A."/>
            <person name="Ng W.-L."/>
            <person name="Kazmierczak K.M."/>
            <person name="Andrzejewski T.M."/>
            <person name="Davidsen T.M."/>
            <person name="Wayne K.J."/>
            <person name="Tettelin H."/>
            <person name="Glass J.I."/>
            <person name="Rusch D."/>
            <person name="Podicherti R."/>
            <person name="Tsui H.-C.T."/>
            <person name="Winkler M.E."/>
        </authorList>
    </citation>
    <scope>NUCLEOTIDE SEQUENCE [LARGE SCALE GENOMIC DNA]</scope>
    <source>
        <strain evidence="4 5">YBY</strain>
    </source>
</reference>
<dbReference type="InterPro" id="IPR043128">
    <property type="entry name" value="Rev_trsase/Diguanyl_cyclase"/>
</dbReference>
<feature type="transmembrane region" description="Helical" evidence="1">
    <location>
        <begin position="6"/>
        <end position="27"/>
    </location>
</feature>
<dbReference type="InterPro" id="IPR029787">
    <property type="entry name" value="Nucleotide_cyclase"/>
</dbReference>
<dbReference type="InterPro" id="IPR035919">
    <property type="entry name" value="EAL_sf"/>
</dbReference>
<dbReference type="Pfam" id="PF16448">
    <property type="entry name" value="LapD_MoxY_N"/>
    <property type="match status" value="1"/>
</dbReference>
<accession>A0A2U2BJQ4</accession>
<dbReference type="AlphaFoldDB" id="A0A2U2BJQ4"/>
<dbReference type="Gene3D" id="6.20.270.20">
    <property type="entry name" value="LapD/MoxY periplasmic domain"/>
    <property type="match status" value="1"/>
</dbReference>
<dbReference type="GO" id="GO:0071111">
    <property type="term" value="F:cyclic-guanylate-specific phosphodiesterase activity"/>
    <property type="evidence" value="ECO:0007669"/>
    <property type="project" value="InterPro"/>
</dbReference>
<dbReference type="RefSeq" id="WP_109089340.1">
    <property type="nucleotide sequence ID" value="NZ_QEXO01000003.1"/>
</dbReference>
<evidence type="ECO:0000259" key="2">
    <source>
        <dbReference type="PROSITE" id="PS50883"/>
    </source>
</evidence>
<name>A0A2U2BJQ4_ALCFA</name>
<organism evidence="4 5">
    <name type="scientific">Alcaligenes faecalis</name>
    <dbReference type="NCBI Taxonomy" id="511"/>
    <lineage>
        <taxon>Bacteria</taxon>
        <taxon>Pseudomonadati</taxon>
        <taxon>Pseudomonadota</taxon>
        <taxon>Betaproteobacteria</taxon>
        <taxon>Burkholderiales</taxon>
        <taxon>Alcaligenaceae</taxon>
        <taxon>Alcaligenes</taxon>
    </lineage>
</organism>
<dbReference type="PROSITE" id="PS50887">
    <property type="entry name" value="GGDEF"/>
    <property type="match status" value="1"/>
</dbReference>
<sequence length="646" mass="71929">MSLLKQLLLSVSCAILAILSGTLWFSVDSARQYLSSQLQAQGESAATSLALTLSQPSNQDPVTQELLIAALYDTGQFERIRFVDTSDTVLVERSTQQESQLSGSSPSWFANSLPIDVPVASAHVSNGWNQIGTIEVKPADEYARASLWKSFVRVTLLVLGAGIAWGVFVLMVMAWLRRALREHVQFELQQMDQHESVPSRRKVRTIPELEAVTHTLSTVQKRIRVSSQEQNARIEQLQLELNCDPVTGLANRKYFVNLFRQVLQQNEGGHVLLFRQRDLLPLNTSLSRDAVDAWLKLVTQRCTEILQKNGMDAGNLARLNGSDFIVLLKGQTGPQVMGFAQELRKALQELRQPLKDGSLCRWSMAMTNYEGHDSLSAVMTRLDNALMRAEGAGHQEVEYRPSEGAHAEASSSIGEQEWHSRIERGLAQGRIELNVKPGVEVWGQAGQIHDATLNLLPEQPEQASLPAYLFIPVAVRLGLSGQCDLRTMELASDWLANNDDYLSVRVSWASVIKPGFADQVAQVLAKAGDRAQRLIIELDAYCLSEHDVETVAFVDKLRPLGVQFGLRRVLEQPESILWLHMMALKYIVLDDERAQTLQAEVGGRHLLTAFLQSLQELGIGLRRVTRTGNSAQLDELLRENAVVPRP</sequence>
<dbReference type="Proteomes" id="UP000245216">
    <property type="component" value="Unassembled WGS sequence"/>
</dbReference>
<keyword evidence="1" id="KW-1133">Transmembrane helix</keyword>
<feature type="transmembrane region" description="Helical" evidence="1">
    <location>
        <begin position="154"/>
        <end position="176"/>
    </location>
</feature>
<dbReference type="PROSITE" id="PS50883">
    <property type="entry name" value="EAL"/>
    <property type="match status" value="1"/>
</dbReference>
<protein>
    <submittedName>
        <fullName evidence="4">Diguanylate cyclase</fullName>
    </submittedName>
</protein>
<dbReference type="PANTHER" id="PTHR33121">
    <property type="entry name" value="CYCLIC DI-GMP PHOSPHODIESTERASE PDEF"/>
    <property type="match status" value="1"/>
</dbReference>
<dbReference type="SUPFAM" id="SSF55073">
    <property type="entry name" value="Nucleotide cyclase"/>
    <property type="match status" value="1"/>
</dbReference>
<dbReference type="Gene3D" id="3.30.70.270">
    <property type="match status" value="1"/>
</dbReference>
<evidence type="ECO:0000259" key="3">
    <source>
        <dbReference type="PROSITE" id="PS50887"/>
    </source>
</evidence>
<dbReference type="InterPro" id="IPR001633">
    <property type="entry name" value="EAL_dom"/>
</dbReference>
<evidence type="ECO:0000313" key="4">
    <source>
        <dbReference type="EMBL" id="PWE14219.1"/>
    </source>
</evidence>
<dbReference type="SMART" id="SM00052">
    <property type="entry name" value="EAL"/>
    <property type="match status" value="1"/>
</dbReference>